<dbReference type="EMBL" id="JABCRI010000011">
    <property type="protein sequence ID" value="KAF8398238.1"/>
    <property type="molecule type" value="Genomic_DNA"/>
</dbReference>
<feature type="region of interest" description="Disordered" evidence="1">
    <location>
        <begin position="84"/>
        <end position="104"/>
    </location>
</feature>
<dbReference type="OMA" id="FMENNNG"/>
<feature type="domain" description="VQ" evidence="2">
    <location>
        <begin position="27"/>
        <end position="53"/>
    </location>
</feature>
<dbReference type="Proteomes" id="UP000655225">
    <property type="component" value="Unassembled WGS sequence"/>
</dbReference>
<sequence length="135" mass="15026">MEKPSVHQRKSSKQAKPKKKPIKVVYISNPMKVKTSASEFRALVQELTGRDSNLADAAKFMENNNGVDGAQLVPDQGVKIANDHVPDVPRVDPDRRESPRSFGSSIESYDDMFNSQMLENFAGFLPSSLLYDSPQ</sequence>
<dbReference type="PANTHER" id="PTHR33624:SF2">
    <property type="entry name" value="SIGMA FACTOR BINDING PROTEIN 1, CHLOROPLASTIC"/>
    <property type="match status" value="1"/>
</dbReference>
<evidence type="ECO:0000313" key="4">
    <source>
        <dbReference type="Proteomes" id="UP000655225"/>
    </source>
</evidence>
<gene>
    <name evidence="3" type="ORF">HHK36_017164</name>
</gene>
<accession>A0A835DBM9</accession>
<feature type="region of interest" description="Disordered" evidence="1">
    <location>
        <begin position="1"/>
        <end position="21"/>
    </location>
</feature>
<comment type="caution">
    <text evidence="3">The sequence shown here is derived from an EMBL/GenBank/DDBJ whole genome shotgun (WGS) entry which is preliminary data.</text>
</comment>
<dbReference type="OrthoDB" id="665788at2759"/>
<name>A0A835DBM9_TETSI</name>
<keyword evidence="4" id="KW-1185">Reference proteome</keyword>
<dbReference type="AlphaFoldDB" id="A0A835DBM9"/>
<dbReference type="InterPro" id="IPR008889">
    <property type="entry name" value="VQ"/>
</dbReference>
<evidence type="ECO:0000256" key="1">
    <source>
        <dbReference type="SAM" id="MobiDB-lite"/>
    </source>
</evidence>
<evidence type="ECO:0000259" key="2">
    <source>
        <dbReference type="Pfam" id="PF05678"/>
    </source>
</evidence>
<feature type="compositionally biased region" description="Basic and acidic residues" evidence="1">
    <location>
        <begin position="84"/>
        <end position="99"/>
    </location>
</feature>
<reference evidence="3 4" key="1">
    <citation type="submission" date="2020-04" db="EMBL/GenBank/DDBJ databases">
        <title>Plant Genome Project.</title>
        <authorList>
            <person name="Zhang R.-G."/>
        </authorList>
    </citation>
    <scope>NUCLEOTIDE SEQUENCE [LARGE SCALE GENOMIC DNA]</scope>
    <source>
        <strain evidence="3">YNK0</strain>
        <tissue evidence="3">Leaf</tissue>
    </source>
</reference>
<protein>
    <recommendedName>
        <fullName evidence="2">VQ domain-containing protein</fullName>
    </recommendedName>
</protein>
<evidence type="ECO:0000313" key="3">
    <source>
        <dbReference type="EMBL" id="KAF8398238.1"/>
    </source>
</evidence>
<organism evidence="3 4">
    <name type="scientific">Tetracentron sinense</name>
    <name type="common">Spur-leaf</name>
    <dbReference type="NCBI Taxonomy" id="13715"/>
    <lineage>
        <taxon>Eukaryota</taxon>
        <taxon>Viridiplantae</taxon>
        <taxon>Streptophyta</taxon>
        <taxon>Embryophyta</taxon>
        <taxon>Tracheophyta</taxon>
        <taxon>Spermatophyta</taxon>
        <taxon>Magnoliopsida</taxon>
        <taxon>Trochodendrales</taxon>
        <taxon>Trochodendraceae</taxon>
        <taxon>Tetracentron</taxon>
    </lineage>
</organism>
<dbReference type="PANTHER" id="PTHR33624">
    <property type="entry name" value="SIGMA FACTOR BINDING PROTEIN 1, CHLOROPLASTIC"/>
    <property type="match status" value="1"/>
</dbReference>
<dbReference type="Pfam" id="PF05678">
    <property type="entry name" value="VQ"/>
    <property type="match status" value="1"/>
</dbReference>
<proteinExistence type="predicted"/>
<dbReference type="InterPro" id="IPR039335">
    <property type="entry name" value="SIB1/2"/>
</dbReference>